<dbReference type="AlphaFoldDB" id="A0A1V0FYP4"/>
<dbReference type="EMBL" id="KY404709">
    <property type="protein sequence ID" value="ARB50960.1"/>
    <property type="molecule type" value="Genomic_DNA"/>
</dbReference>
<reference evidence="1" key="1">
    <citation type="submission" date="2016-12" db="EMBL/GenBank/DDBJ databases">
        <title>Extending the VSGnome of Trypanosoma brucei strain TREU927.</title>
        <authorList>
            <person name="Cross G.A."/>
        </authorList>
    </citation>
    <scope>NUCLEOTIDE SEQUENCE</scope>
    <source>
        <strain evidence="1">Tb927.99.2079</strain>
    </source>
</reference>
<dbReference type="SUPFAM" id="SSF58087">
    <property type="entry name" value="Variant surface glycoprotein (N-terminal domain)"/>
    <property type="match status" value="1"/>
</dbReference>
<protein>
    <submittedName>
        <fullName evidence="1">Variant surface glycoprotein</fullName>
    </submittedName>
</protein>
<accession>A0A1V0FYP4</accession>
<organism evidence="1">
    <name type="scientific">Trypanosoma brucei</name>
    <dbReference type="NCBI Taxonomy" id="5691"/>
    <lineage>
        <taxon>Eukaryota</taxon>
        <taxon>Discoba</taxon>
        <taxon>Euglenozoa</taxon>
        <taxon>Kinetoplastea</taxon>
        <taxon>Metakinetoplastina</taxon>
        <taxon>Trypanosomatida</taxon>
        <taxon>Trypanosomatidae</taxon>
        <taxon>Trypanosoma</taxon>
    </lineage>
</organism>
<proteinExistence type="predicted"/>
<name>A0A1V0FYP4_9TRYP</name>
<sequence length="180" mass="19380">MQQHSGADTLENAANAVALQTLTITERKEPQALQLTTQPGDKGADDTTAKAKELMTAKKTASTLCNARHLQLQVTPQLATLTVGQLKEERGFTSHIRLLLGIAADKDDDDKQAHAAVNRLFGSDSDNLGEKFINKLSEITIKYKLSAADTTVKGDAISAATPIGNHIAYCIERNQKALRA</sequence>
<evidence type="ECO:0000313" key="1">
    <source>
        <dbReference type="EMBL" id="ARB50960.1"/>
    </source>
</evidence>